<proteinExistence type="predicted"/>
<dbReference type="Proteomes" id="UP001176941">
    <property type="component" value="Chromosome 24"/>
</dbReference>
<gene>
    <name evidence="1" type="ORF">MRATA1EN1_LOCUS14471</name>
</gene>
<evidence type="ECO:0000313" key="1">
    <source>
        <dbReference type="EMBL" id="CAI9165509.1"/>
    </source>
</evidence>
<keyword evidence="2" id="KW-1185">Reference proteome</keyword>
<accession>A0ABN8Z0Q2</accession>
<name>A0ABN8Z0Q2_RANTA</name>
<protein>
    <submittedName>
        <fullName evidence="1">Uncharacterized protein</fullName>
    </submittedName>
</protein>
<evidence type="ECO:0000313" key="2">
    <source>
        <dbReference type="Proteomes" id="UP001176941"/>
    </source>
</evidence>
<sequence length="112" mass="12878">MARLQGRVRLSPNQGYCLKLHCFNFHLLLEAGPQVKCRSSREGEHRNPLCQQEFQTLSWERGLRETWGRGVPEGNTAKNCTYFTTLETQPWVQSTWVPIPALILPNHVTTSK</sequence>
<reference evidence="1" key="1">
    <citation type="submission" date="2023-04" db="EMBL/GenBank/DDBJ databases">
        <authorList>
            <consortium name="ELIXIR-Norway"/>
        </authorList>
    </citation>
    <scope>NUCLEOTIDE SEQUENCE [LARGE SCALE GENOMIC DNA]</scope>
</reference>
<dbReference type="EMBL" id="OX459960">
    <property type="protein sequence ID" value="CAI9165509.1"/>
    <property type="molecule type" value="Genomic_DNA"/>
</dbReference>
<organism evidence="1 2">
    <name type="scientific">Rangifer tarandus platyrhynchus</name>
    <name type="common">Svalbard reindeer</name>
    <dbReference type="NCBI Taxonomy" id="3082113"/>
    <lineage>
        <taxon>Eukaryota</taxon>
        <taxon>Metazoa</taxon>
        <taxon>Chordata</taxon>
        <taxon>Craniata</taxon>
        <taxon>Vertebrata</taxon>
        <taxon>Euteleostomi</taxon>
        <taxon>Mammalia</taxon>
        <taxon>Eutheria</taxon>
        <taxon>Laurasiatheria</taxon>
        <taxon>Artiodactyla</taxon>
        <taxon>Ruminantia</taxon>
        <taxon>Pecora</taxon>
        <taxon>Cervidae</taxon>
        <taxon>Odocoileinae</taxon>
        <taxon>Rangifer</taxon>
    </lineage>
</organism>